<dbReference type="SMART" id="SM00380">
    <property type="entry name" value="AP2"/>
    <property type="match status" value="1"/>
</dbReference>
<evidence type="ECO:0000256" key="3">
    <source>
        <dbReference type="ARBA" id="ARBA00023015"/>
    </source>
</evidence>
<evidence type="ECO:0000256" key="2">
    <source>
        <dbReference type="ARBA" id="ARBA00022821"/>
    </source>
</evidence>
<comment type="caution">
    <text evidence="10">The sequence shown here is derived from an EMBL/GenBank/DDBJ whole genome shotgun (WGS) entry which is preliminary data.</text>
</comment>
<evidence type="ECO:0000259" key="9">
    <source>
        <dbReference type="PROSITE" id="PS51032"/>
    </source>
</evidence>
<keyword evidence="4" id="KW-0238">DNA-binding</keyword>
<evidence type="ECO:0000256" key="5">
    <source>
        <dbReference type="ARBA" id="ARBA00023159"/>
    </source>
</evidence>
<dbReference type="InterPro" id="IPR051032">
    <property type="entry name" value="AP2/ERF_TF_ERF_subfamily"/>
</dbReference>
<evidence type="ECO:0000256" key="6">
    <source>
        <dbReference type="ARBA" id="ARBA00023163"/>
    </source>
</evidence>
<keyword evidence="7" id="KW-0539">Nucleus</keyword>
<gene>
    <name evidence="10" type="ORF">ACH5RR_015848</name>
</gene>
<dbReference type="Pfam" id="PF00847">
    <property type="entry name" value="AP2"/>
    <property type="match status" value="1"/>
</dbReference>
<feature type="domain" description="AP2/ERF" evidence="9">
    <location>
        <begin position="19"/>
        <end position="76"/>
    </location>
</feature>
<evidence type="ECO:0000256" key="4">
    <source>
        <dbReference type="ARBA" id="ARBA00023125"/>
    </source>
</evidence>
<dbReference type="PROSITE" id="PS51032">
    <property type="entry name" value="AP2_ERF"/>
    <property type="match status" value="1"/>
</dbReference>
<name>A0ABD2ZUB5_9GENT</name>
<dbReference type="InterPro" id="IPR036955">
    <property type="entry name" value="AP2/ERF_dom_sf"/>
</dbReference>
<evidence type="ECO:0000256" key="1">
    <source>
        <dbReference type="ARBA" id="ARBA00004123"/>
    </source>
</evidence>
<dbReference type="CDD" id="cd00018">
    <property type="entry name" value="AP2"/>
    <property type="match status" value="1"/>
</dbReference>
<accession>A0ABD2ZUB5</accession>
<evidence type="ECO:0000313" key="11">
    <source>
        <dbReference type="Proteomes" id="UP001630127"/>
    </source>
</evidence>
<dbReference type="PANTHER" id="PTHR31985:SF111">
    <property type="entry name" value="ETHYLENE-RESPONSIVE TRANSCRIPTION FACTOR ERF021"/>
    <property type="match status" value="1"/>
</dbReference>
<dbReference type="Proteomes" id="UP001630127">
    <property type="component" value="Unassembled WGS sequence"/>
</dbReference>
<dbReference type="SUPFAM" id="SSF54171">
    <property type="entry name" value="DNA-binding domain"/>
    <property type="match status" value="1"/>
</dbReference>
<dbReference type="InterPro" id="IPR001471">
    <property type="entry name" value="AP2/ERF_dom"/>
</dbReference>
<keyword evidence="2" id="KW-0611">Plant defense</keyword>
<organism evidence="10 11">
    <name type="scientific">Cinchona calisaya</name>
    <dbReference type="NCBI Taxonomy" id="153742"/>
    <lineage>
        <taxon>Eukaryota</taxon>
        <taxon>Viridiplantae</taxon>
        <taxon>Streptophyta</taxon>
        <taxon>Embryophyta</taxon>
        <taxon>Tracheophyta</taxon>
        <taxon>Spermatophyta</taxon>
        <taxon>Magnoliopsida</taxon>
        <taxon>eudicotyledons</taxon>
        <taxon>Gunneridae</taxon>
        <taxon>Pentapetalae</taxon>
        <taxon>asterids</taxon>
        <taxon>lamiids</taxon>
        <taxon>Gentianales</taxon>
        <taxon>Rubiaceae</taxon>
        <taxon>Cinchonoideae</taxon>
        <taxon>Cinchoneae</taxon>
        <taxon>Cinchona</taxon>
    </lineage>
</organism>
<proteinExistence type="inferred from homology"/>
<reference evidence="10 11" key="1">
    <citation type="submission" date="2024-11" db="EMBL/GenBank/DDBJ databases">
        <title>A near-complete genome assembly of Cinchona calisaya.</title>
        <authorList>
            <person name="Lian D.C."/>
            <person name="Zhao X.W."/>
            <person name="Wei L."/>
        </authorList>
    </citation>
    <scope>NUCLEOTIDE SEQUENCE [LARGE SCALE GENOMIC DNA]</scope>
    <source>
        <tissue evidence="10">Nenye</tissue>
    </source>
</reference>
<dbReference type="GO" id="GO:0003677">
    <property type="term" value="F:DNA binding"/>
    <property type="evidence" value="ECO:0007669"/>
    <property type="project" value="UniProtKB-KW"/>
</dbReference>
<keyword evidence="5" id="KW-0010">Activator</keyword>
<dbReference type="EMBL" id="JBJUIK010000007">
    <property type="protein sequence ID" value="KAL3523014.1"/>
    <property type="molecule type" value="Genomic_DNA"/>
</dbReference>
<dbReference type="PANTHER" id="PTHR31985">
    <property type="entry name" value="ETHYLENE-RESPONSIVE TRANSCRIPTION FACTOR ERF042-RELATED"/>
    <property type="match status" value="1"/>
</dbReference>
<dbReference type="Gene3D" id="3.30.730.10">
    <property type="entry name" value="AP2/ERF domain"/>
    <property type="match status" value="1"/>
</dbReference>
<evidence type="ECO:0000256" key="7">
    <source>
        <dbReference type="ARBA" id="ARBA00023242"/>
    </source>
</evidence>
<dbReference type="FunFam" id="3.30.730.10:FF:000001">
    <property type="entry name" value="Ethylene-responsive transcription factor 2"/>
    <property type="match status" value="1"/>
</dbReference>
<dbReference type="GO" id="GO:0006952">
    <property type="term" value="P:defense response"/>
    <property type="evidence" value="ECO:0007669"/>
    <property type="project" value="UniProtKB-KW"/>
</dbReference>
<dbReference type="PRINTS" id="PR00367">
    <property type="entry name" value="ETHRSPELEMNT"/>
</dbReference>
<sequence>MEEDNNNNSNNNNVKNRPVYRGVRKRKWGKWVSEIRVPSQKTRIWLGSFDTAEMAAIAHDAAAFFLRGNAAQLNFPQLVNCLPRPTGTTAEEIRLAAQEASSLVFDKYDEDNTFARESSISCSDDVRPVRVRLSPIQIQAINELPLDSPDYKMCLEMASGSEMFAEKNVFPGDYEEMPDDSLWDS</sequence>
<dbReference type="GO" id="GO:0005634">
    <property type="term" value="C:nucleus"/>
    <property type="evidence" value="ECO:0007669"/>
    <property type="project" value="UniProtKB-SubCell"/>
</dbReference>
<comment type="subcellular location">
    <subcellularLocation>
        <location evidence="1">Nucleus</location>
    </subcellularLocation>
</comment>
<dbReference type="AlphaFoldDB" id="A0ABD2ZUB5"/>
<keyword evidence="6" id="KW-0804">Transcription</keyword>
<evidence type="ECO:0000313" key="10">
    <source>
        <dbReference type="EMBL" id="KAL3523014.1"/>
    </source>
</evidence>
<dbReference type="InterPro" id="IPR016177">
    <property type="entry name" value="DNA-bd_dom_sf"/>
</dbReference>
<protein>
    <recommendedName>
        <fullName evidence="9">AP2/ERF domain-containing protein</fullName>
    </recommendedName>
</protein>
<keyword evidence="3" id="KW-0805">Transcription regulation</keyword>
<keyword evidence="11" id="KW-1185">Reference proteome</keyword>
<evidence type="ECO:0000256" key="8">
    <source>
        <dbReference type="ARBA" id="ARBA00024343"/>
    </source>
</evidence>
<comment type="similarity">
    <text evidence="8">Belongs to the AP2/ERF transcription factor family. ERF subfamily.</text>
</comment>